<protein>
    <submittedName>
        <fullName evidence="3">Uncharacterized protein</fullName>
    </submittedName>
</protein>
<keyword evidence="4" id="KW-1185">Reference proteome</keyword>
<dbReference type="PANTHER" id="PTHR45721:SF12">
    <property type="entry name" value="INTERMEDIATE FILAMENT PROTEIN IFA-1"/>
    <property type="match status" value="1"/>
</dbReference>
<dbReference type="Proteomes" id="UP001626550">
    <property type="component" value="Unassembled WGS sequence"/>
</dbReference>
<proteinExistence type="predicted"/>
<organism evidence="3 4">
    <name type="scientific">Cichlidogyrus casuarinus</name>
    <dbReference type="NCBI Taxonomy" id="1844966"/>
    <lineage>
        <taxon>Eukaryota</taxon>
        <taxon>Metazoa</taxon>
        <taxon>Spiralia</taxon>
        <taxon>Lophotrochozoa</taxon>
        <taxon>Platyhelminthes</taxon>
        <taxon>Monogenea</taxon>
        <taxon>Monopisthocotylea</taxon>
        <taxon>Dactylogyridea</taxon>
        <taxon>Ancyrocephalidae</taxon>
        <taxon>Cichlidogyrus</taxon>
    </lineage>
</organism>
<sequence length="127" mass="14361">MAWALRDIQAEYDSKLYSLKNDLDGVYATKVQKIRNNSARGNLELNQLRDDNARIKNQLVDLRKLLPDLEARNAQLERQLNDAKQDLDENAREIEVECSGLKKDLMTAQQELESESGTGNGCLLKAA</sequence>
<accession>A0ABD2Q8B3</accession>
<name>A0ABD2Q8B3_9PLAT</name>
<dbReference type="PANTHER" id="PTHR45721">
    <property type="entry name" value="LAMIN DM0-RELATED"/>
    <property type="match status" value="1"/>
</dbReference>
<evidence type="ECO:0000256" key="2">
    <source>
        <dbReference type="SAM" id="Coils"/>
    </source>
</evidence>
<feature type="coiled-coil region" evidence="2">
    <location>
        <begin position="45"/>
        <end position="111"/>
    </location>
</feature>
<dbReference type="SUPFAM" id="SSF90257">
    <property type="entry name" value="Myosin rod fragments"/>
    <property type="match status" value="1"/>
</dbReference>
<dbReference type="EMBL" id="JBJKFK010000663">
    <property type="protein sequence ID" value="KAL3315800.1"/>
    <property type="molecule type" value="Genomic_DNA"/>
</dbReference>
<reference evidence="3 4" key="1">
    <citation type="submission" date="2024-11" db="EMBL/GenBank/DDBJ databases">
        <title>Adaptive evolution of stress response genes in parasites aligns with host niche diversity.</title>
        <authorList>
            <person name="Hahn C."/>
            <person name="Resl P."/>
        </authorList>
    </citation>
    <scope>NUCLEOTIDE SEQUENCE [LARGE SCALE GENOMIC DNA]</scope>
    <source>
        <strain evidence="3">EGGRZ-B1_66</strain>
        <tissue evidence="3">Body</tissue>
    </source>
</reference>
<evidence type="ECO:0000313" key="3">
    <source>
        <dbReference type="EMBL" id="KAL3315800.1"/>
    </source>
</evidence>
<comment type="caution">
    <text evidence="3">The sequence shown here is derived from an EMBL/GenBank/DDBJ whole genome shotgun (WGS) entry which is preliminary data.</text>
</comment>
<gene>
    <name evidence="3" type="ORF">Ciccas_005567</name>
</gene>
<evidence type="ECO:0000256" key="1">
    <source>
        <dbReference type="ARBA" id="ARBA00023054"/>
    </source>
</evidence>
<keyword evidence="1 2" id="KW-0175">Coiled coil</keyword>
<dbReference type="AlphaFoldDB" id="A0ABD2Q8B3"/>
<evidence type="ECO:0000313" key="4">
    <source>
        <dbReference type="Proteomes" id="UP001626550"/>
    </source>
</evidence>